<dbReference type="STRING" id="1802126.A3B25_02905"/>
<name>A0A1G2GS48_9BACT</name>
<keyword evidence="3 9" id="KW-0813">Transport</keyword>
<feature type="transmembrane region" description="Helical" evidence="9">
    <location>
        <begin position="52"/>
        <end position="72"/>
    </location>
</feature>
<dbReference type="AlphaFoldDB" id="A0A1G2GS48"/>
<comment type="caution">
    <text evidence="9">Lacks conserved residue(s) required for the propagation of feature annotation.</text>
</comment>
<gene>
    <name evidence="10" type="ORF">A3B25_02905</name>
</gene>
<protein>
    <recommendedName>
        <fullName evidence="9">Protein-export membrane protein SecG</fullName>
    </recommendedName>
</protein>
<accession>A0A1G2GS48</accession>
<comment type="subcellular location">
    <subcellularLocation>
        <location evidence="9">Cell membrane</location>
        <topology evidence="9">Multi-pass membrane protein</topology>
    </subcellularLocation>
    <subcellularLocation>
        <location evidence="1">Membrane</location>
        <topology evidence="1">Multi-pass membrane protein</topology>
    </subcellularLocation>
</comment>
<dbReference type="InterPro" id="IPR004692">
    <property type="entry name" value="SecG"/>
</dbReference>
<keyword evidence="9" id="KW-1003">Cell membrane</keyword>
<evidence type="ECO:0000256" key="5">
    <source>
        <dbReference type="ARBA" id="ARBA00022927"/>
    </source>
</evidence>
<keyword evidence="5 9" id="KW-0653">Protein transport</keyword>
<keyword evidence="7 9" id="KW-0811">Translocation</keyword>
<organism evidence="10 11">
    <name type="scientific">Candidatus Ryanbacteria bacterium RIFCSPLOWO2_01_FULL_48_26</name>
    <dbReference type="NCBI Taxonomy" id="1802126"/>
    <lineage>
        <taxon>Bacteria</taxon>
        <taxon>Candidatus Ryaniibacteriota</taxon>
    </lineage>
</organism>
<proteinExistence type="inferred from homology"/>
<dbReference type="GO" id="GO:0015450">
    <property type="term" value="F:protein-transporting ATPase activity"/>
    <property type="evidence" value="ECO:0007669"/>
    <property type="project" value="UniProtKB-UniRule"/>
</dbReference>
<comment type="function">
    <text evidence="9">Involved in protein export. Participates in an early event of protein translocation.</text>
</comment>
<evidence type="ECO:0000256" key="8">
    <source>
        <dbReference type="ARBA" id="ARBA00023136"/>
    </source>
</evidence>
<comment type="caution">
    <text evidence="10">The sequence shown here is derived from an EMBL/GenBank/DDBJ whole genome shotgun (WGS) entry which is preliminary data.</text>
</comment>
<dbReference type="EMBL" id="MHNW01000039">
    <property type="protein sequence ID" value="OGZ52781.1"/>
    <property type="molecule type" value="Genomic_DNA"/>
</dbReference>
<evidence type="ECO:0000256" key="6">
    <source>
        <dbReference type="ARBA" id="ARBA00022989"/>
    </source>
</evidence>
<evidence type="ECO:0000313" key="10">
    <source>
        <dbReference type="EMBL" id="OGZ52781.1"/>
    </source>
</evidence>
<keyword evidence="8 9" id="KW-0472">Membrane</keyword>
<evidence type="ECO:0000256" key="3">
    <source>
        <dbReference type="ARBA" id="ARBA00022448"/>
    </source>
</evidence>
<dbReference type="PRINTS" id="PR01651">
    <property type="entry name" value="SECGEXPORT"/>
</dbReference>
<evidence type="ECO:0000256" key="9">
    <source>
        <dbReference type="RuleBase" id="RU365087"/>
    </source>
</evidence>
<evidence type="ECO:0000256" key="2">
    <source>
        <dbReference type="ARBA" id="ARBA00008445"/>
    </source>
</evidence>
<dbReference type="Proteomes" id="UP000179106">
    <property type="component" value="Unassembled WGS sequence"/>
</dbReference>
<keyword evidence="4 9" id="KW-0812">Transmembrane</keyword>
<dbReference type="Pfam" id="PF03840">
    <property type="entry name" value="SecG"/>
    <property type="match status" value="1"/>
</dbReference>
<dbReference type="NCBIfam" id="TIGR00810">
    <property type="entry name" value="secG"/>
    <property type="match status" value="1"/>
</dbReference>
<evidence type="ECO:0000256" key="7">
    <source>
        <dbReference type="ARBA" id="ARBA00023010"/>
    </source>
</evidence>
<evidence type="ECO:0000256" key="4">
    <source>
        <dbReference type="ARBA" id="ARBA00022692"/>
    </source>
</evidence>
<evidence type="ECO:0000256" key="1">
    <source>
        <dbReference type="ARBA" id="ARBA00004141"/>
    </source>
</evidence>
<dbReference type="GO" id="GO:0009306">
    <property type="term" value="P:protein secretion"/>
    <property type="evidence" value="ECO:0007669"/>
    <property type="project" value="UniProtKB-UniRule"/>
</dbReference>
<reference evidence="10 11" key="1">
    <citation type="journal article" date="2016" name="Nat. Commun.">
        <title>Thousands of microbial genomes shed light on interconnected biogeochemical processes in an aquifer system.</title>
        <authorList>
            <person name="Anantharaman K."/>
            <person name="Brown C.T."/>
            <person name="Hug L.A."/>
            <person name="Sharon I."/>
            <person name="Castelle C.J."/>
            <person name="Probst A.J."/>
            <person name="Thomas B.C."/>
            <person name="Singh A."/>
            <person name="Wilkins M.J."/>
            <person name="Karaoz U."/>
            <person name="Brodie E.L."/>
            <person name="Williams K.H."/>
            <person name="Hubbard S.S."/>
            <person name="Banfield J.F."/>
        </authorList>
    </citation>
    <scope>NUCLEOTIDE SEQUENCE [LARGE SCALE GENOMIC DNA]</scope>
</reference>
<dbReference type="GO" id="GO:0005886">
    <property type="term" value="C:plasma membrane"/>
    <property type="evidence" value="ECO:0007669"/>
    <property type="project" value="UniProtKB-SubCell"/>
</dbReference>
<evidence type="ECO:0000313" key="11">
    <source>
        <dbReference type="Proteomes" id="UP000179106"/>
    </source>
</evidence>
<keyword evidence="6 9" id="KW-1133">Transmembrane helix</keyword>
<comment type="similarity">
    <text evidence="2 9">Belongs to the SecG family.</text>
</comment>
<sequence>MILAIIQIIVSVALMVLVLLQERSAGLSGIFGGGDGGGGFYQTRRGVEKAVFVSTIVLAIVFCGLAILQLVYRG</sequence>